<feature type="domain" description="Importin-7/11-like TPR repeats" evidence="2">
    <location>
        <begin position="276"/>
        <end position="635"/>
    </location>
</feature>
<organism evidence="3">
    <name type="scientific">Haptolina brevifila</name>
    <dbReference type="NCBI Taxonomy" id="156173"/>
    <lineage>
        <taxon>Eukaryota</taxon>
        <taxon>Haptista</taxon>
        <taxon>Haptophyta</taxon>
        <taxon>Prymnesiophyceae</taxon>
        <taxon>Prymnesiales</taxon>
        <taxon>Prymnesiaceae</taxon>
        <taxon>Haptolina</taxon>
    </lineage>
</organism>
<dbReference type="InterPro" id="IPR011989">
    <property type="entry name" value="ARM-like"/>
</dbReference>
<reference evidence="3" key="1">
    <citation type="submission" date="2021-01" db="EMBL/GenBank/DDBJ databases">
        <authorList>
            <person name="Corre E."/>
            <person name="Pelletier E."/>
            <person name="Niang G."/>
            <person name="Scheremetjew M."/>
            <person name="Finn R."/>
            <person name="Kale V."/>
            <person name="Holt S."/>
            <person name="Cochrane G."/>
            <person name="Meng A."/>
            <person name="Brown T."/>
            <person name="Cohen L."/>
        </authorList>
    </citation>
    <scope>NUCLEOTIDE SEQUENCE</scope>
    <source>
        <strain evidence="3">UTEX LB 985</strain>
    </source>
</reference>
<evidence type="ECO:0000313" key="3">
    <source>
        <dbReference type="EMBL" id="CAD9393424.1"/>
    </source>
</evidence>
<accession>A0A7S2BDI7</accession>
<proteinExistence type="predicted"/>
<dbReference type="EMBL" id="HBGU01001998">
    <property type="protein sequence ID" value="CAD9393424.1"/>
    <property type="molecule type" value="Transcribed_RNA"/>
</dbReference>
<feature type="region of interest" description="Disordered" evidence="1">
    <location>
        <begin position="152"/>
        <end position="179"/>
    </location>
</feature>
<sequence length="641" mass="66985">MLTLSDTHECRQPVQQTVLNLSNDAAAAGLDTLPAILTLDACYFGLGLVLQSGQDASQLSSVLGMLQQHCGLACAEHAHLLRRRAAWLVGWILRTPLFTRLRSDDLAASNEPSPYAIMYTMLSELLADTHPGVRLAAALAVQGLFDATDTSPRADLAPRMPPSWKTESAEGGSGGNSSSCTDPLARLAASALLPVLHLSLHVHEIDSRWRMAQLLCRLLGRLASAQSLLLPQLPALAEWLPTAWAACGGEQLLQEATLDAGVTMLGACHEPSSPLLLAGLSLVAQATEDAAPPVGLVEVALRLWRSCVAGASHAHSELLGQRPGVDAQHLAPQLLALPSRLPALLDLGDELIRPAMLLLDWYVLADATDHLCSGQFVSSAIPPLVPTLKRAVAEPGPGTLAAISTLHTVLLADPSHAALLQPVFEATLTSLIAPEEDGAPNELTQAAMAGLLGRLMLTAPPVFAAAVQATSAALAMDGVHVQFGHCWVAVVDSVMLSSARKLACIALTSLIQHDVALLPIAPEVLSFCVAVLSDFDELPSAHLPTAKADGSPSAPSGPASLSTLGSTLSSTPLPMSGEHADFHRCLAQSSLDPIRALPLLPTLQANLQQASATHGEAFSVMMRSLDPALLAQVQHAFGGAS</sequence>
<feature type="region of interest" description="Disordered" evidence="1">
    <location>
        <begin position="543"/>
        <end position="564"/>
    </location>
</feature>
<evidence type="ECO:0000256" key="1">
    <source>
        <dbReference type="SAM" id="MobiDB-lite"/>
    </source>
</evidence>
<dbReference type="SUPFAM" id="SSF48371">
    <property type="entry name" value="ARM repeat"/>
    <property type="match status" value="1"/>
</dbReference>
<feature type="compositionally biased region" description="Low complexity" evidence="1">
    <location>
        <begin position="550"/>
        <end position="564"/>
    </location>
</feature>
<evidence type="ECO:0000259" key="2">
    <source>
        <dbReference type="Pfam" id="PF25758"/>
    </source>
</evidence>
<dbReference type="AlphaFoldDB" id="A0A7S2BDI7"/>
<dbReference type="Pfam" id="PF25758">
    <property type="entry name" value="TPR_IPO11"/>
    <property type="match status" value="1"/>
</dbReference>
<dbReference type="InterPro" id="IPR058669">
    <property type="entry name" value="TPR_IPO7/11-like"/>
</dbReference>
<dbReference type="InterPro" id="IPR016024">
    <property type="entry name" value="ARM-type_fold"/>
</dbReference>
<protein>
    <recommendedName>
        <fullName evidence="2">Importin-7/11-like TPR repeats domain-containing protein</fullName>
    </recommendedName>
</protein>
<dbReference type="Gene3D" id="1.25.10.10">
    <property type="entry name" value="Leucine-rich Repeat Variant"/>
    <property type="match status" value="1"/>
</dbReference>
<gene>
    <name evidence="3" type="ORF">CBRE1094_LOCUS1043</name>
</gene>
<name>A0A7S2BDI7_9EUKA</name>